<gene>
    <name evidence="2" type="ORF">MMF98_21045</name>
</gene>
<evidence type="ECO:0000313" key="3">
    <source>
        <dbReference type="Proteomes" id="UP001139447"/>
    </source>
</evidence>
<evidence type="ECO:0000256" key="1">
    <source>
        <dbReference type="SAM" id="SignalP"/>
    </source>
</evidence>
<dbReference type="Pfam" id="PF11249">
    <property type="entry name" value="DUF3047"/>
    <property type="match status" value="1"/>
</dbReference>
<keyword evidence="1" id="KW-0732">Signal</keyword>
<sequence length="254" mass="27577">MIRRTALTPGYLLPLALAGSLLMAPPPVRAEEPAAGTVTPFSAAPPGTPPGPWHFVTLPNKVATRYTIVDLNGERVLKVEANQSYGNLAHPLRLSASDHTTLSWRWRVDKLVEAADLTQRSGDDAAAKLCLSFDFSPEHLGFAERAKLRLARSATGEEVPAETLCYVWDNKLPAGSRIVNAFTRRLRLIVLQTGPQKLGQWVAEKRNVVADYQRVFGDESTGPVPDIVDVVVSADADNTQGNGLAYFGDIRLAP</sequence>
<dbReference type="EMBL" id="JALGBI010000003">
    <property type="protein sequence ID" value="MCJ0765708.1"/>
    <property type="molecule type" value="Genomic_DNA"/>
</dbReference>
<organism evidence="2 3">
    <name type="scientific">Variovorax terrae</name>
    <dbReference type="NCBI Taxonomy" id="2923278"/>
    <lineage>
        <taxon>Bacteria</taxon>
        <taxon>Pseudomonadati</taxon>
        <taxon>Pseudomonadota</taxon>
        <taxon>Betaproteobacteria</taxon>
        <taxon>Burkholderiales</taxon>
        <taxon>Comamonadaceae</taxon>
        <taxon>Variovorax</taxon>
    </lineage>
</organism>
<dbReference type="AlphaFoldDB" id="A0A9X2APE1"/>
<feature type="chain" id="PRO_5040956502" evidence="1">
    <location>
        <begin position="31"/>
        <end position="254"/>
    </location>
</feature>
<comment type="caution">
    <text evidence="2">The sequence shown here is derived from an EMBL/GenBank/DDBJ whole genome shotgun (WGS) entry which is preliminary data.</text>
</comment>
<keyword evidence="3" id="KW-1185">Reference proteome</keyword>
<protein>
    <submittedName>
        <fullName evidence="2">DUF3047 domain-containing protein</fullName>
    </submittedName>
</protein>
<dbReference type="Proteomes" id="UP001139447">
    <property type="component" value="Unassembled WGS sequence"/>
</dbReference>
<dbReference type="InterPro" id="IPR021409">
    <property type="entry name" value="DUF3047"/>
</dbReference>
<dbReference type="RefSeq" id="WP_243309306.1">
    <property type="nucleotide sequence ID" value="NZ_JALGBI010000003.1"/>
</dbReference>
<evidence type="ECO:0000313" key="2">
    <source>
        <dbReference type="EMBL" id="MCJ0765708.1"/>
    </source>
</evidence>
<name>A0A9X2APE1_9BURK</name>
<proteinExistence type="predicted"/>
<feature type="signal peptide" evidence="1">
    <location>
        <begin position="1"/>
        <end position="30"/>
    </location>
</feature>
<accession>A0A9X2APE1</accession>
<reference evidence="2" key="1">
    <citation type="submission" date="2022-03" db="EMBL/GenBank/DDBJ databases">
        <authorList>
            <person name="Woo C.Y."/>
        </authorList>
    </citation>
    <scope>NUCLEOTIDE SEQUENCE</scope>
    <source>
        <strain evidence="2">CYS-02</strain>
    </source>
</reference>